<evidence type="ECO:0000256" key="1">
    <source>
        <dbReference type="ARBA" id="ARBA00004123"/>
    </source>
</evidence>
<evidence type="ECO:0000256" key="8">
    <source>
        <dbReference type="ARBA" id="ARBA00022490"/>
    </source>
</evidence>
<dbReference type="GO" id="GO:0005813">
    <property type="term" value="C:centrosome"/>
    <property type="evidence" value="ECO:0007669"/>
    <property type="project" value="UniProtKB-SubCell"/>
</dbReference>
<dbReference type="InterPro" id="IPR056363">
    <property type="entry name" value="LRR_LRWD1_dom"/>
</dbReference>
<evidence type="ECO:0000256" key="13">
    <source>
        <dbReference type="ARBA" id="ARBA00022838"/>
    </source>
</evidence>
<dbReference type="SUPFAM" id="SSF50978">
    <property type="entry name" value="WD40 repeat-like"/>
    <property type="match status" value="1"/>
</dbReference>
<dbReference type="CTD" id="222229"/>
<evidence type="ECO:0000313" key="28">
    <source>
        <dbReference type="Proteomes" id="UP000008143"/>
    </source>
</evidence>
<dbReference type="GO" id="GO:0071169">
    <property type="term" value="P:establishment of protein localization to chromatin"/>
    <property type="evidence" value="ECO:0000318"/>
    <property type="project" value="GO_Central"/>
</dbReference>
<feature type="domain" description="Leucine-rich repeat and WD repeat-containing protein 1 LRR" evidence="25">
    <location>
        <begin position="8"/>
        <end position="200"/>
    </location>
</feature>
<comment type="function">
    <text evidence="20">Required for G1/S transition. Recruits and stabilizes the origin recognition complex (ORC) onto chromatin during G1 to establish pre-replication complex (preRC) and to heterochromatic sites in post-replicated cells. Binds a combination of DNA and histone methylation repressive marks on heterochromatin. Required for silencing of major satellite repeats. May be important ORC2, ORC3 and ORC4 stability.</text>
</comment>
<dbReference type="FunFam" id="3.80.10.10:FF:000429">
    <property type="entry name" value="Leucine-rich repeat and WD repeat-containing protein 1"/>
    <property type="match status" value="1"/>
</dbReference>
<dbReference type="PROSITE" id="PS00678">
    <property type="entry name" value="WD_REPEATS_1"/>
    <property type="match status" value="1"/>
</dbReference>
<dbReference type="GeneID" id="100145159"/>
<dbReference type="PROSITE" id="PS50082">
    <property type="entry name" value="WD_REPEATS_2"/>
    <property type="match status" value="1"/>
</dbReference>
<dbReference type="InterPro" id="IPR015943">
    <property type="entry name" value="WD40/YVTN_repeat-like_dom_sf"/>
</dbReference>
<comment type="subunit">
    <text evidence="21">Component of the ORC complex.</text>
</comment>
<dbReference type="RefSeq" id="XP_031751539.1">
    <property type="nucleotide sequence ID" value="XM_031895679.1"/>
</dbReference>
<evidence type="ECO:0000256" key="9">
    <source>
        <dbReference type="ARBA" id="ARBA00022574"/>
    </source>
</evidence>
<dbReference type="FunFam" id="2.130.10.10:FF:000488">
    <property type="entry name" value="Leucine-rich repeat and WD repeat-containing protein 1"/>
    <property type="match status" value="1"/>
</dbReference>
<dbReference type="InterPro" id="IPR001680">
    <property type="entry name" value="WD40_rpt"/>
</dbReference>
<keyword evidence="9 23" id="KW-0853">WD repeat</keyword>
<dbReference type="InterPro" id="IPR032675">
    <property type="entry name" value="LRR_dom_sf"/>
</dbReference>
<dbReference type="AlphaFoldDB" id="F6V4R8"/>
<dbReference type="InterPro" id="IPR052489">
    <property type="entry name" value="LRWD1"/>
</dbReference>
<proteinExistence type="inferred from homology"/>
<feature type="domain" description="Leucine-rich repeat and WD repeat-containing protein 1 WD" evidence="26">
    <location>
        <begin position="343"/>
        <end position="724"/>
    </location>
</feature>
<dbReference type="PROSITE" id="PS50294">
    <property type="entry name" value="WD_REPEATS_REGION"/>
    <property type="match status" value="1"/>
</dbReference>
<evidence type="ECO:0000313" key="29">
    <source>
        <dbReference type="RefSeq" id="XP_031751539.1"/>
    </source>
</evidence>
<dbReference type="GO" id="GO:0006325">
    <property type="term" value="P:chromatin organization"/>
    <property type="evidence" value="ECO:0000318"/>
    <property type="project" value="GO_Central"/>
</dbReference>
<evidence type="ECO:0000259" key="25">
    <source>
        <dbReference type="Pfam" id="PF23211"/>
    </source>
</evidence>
<dbReference type="SMART" id="SM00320">
    <property type="entry name" value="WD40"/>
    <property type="match status" value="4"/>
</dbReference>
<keyword evidence="10" id="KW-0433">Leucine-rich repeat</keyword>
<evidence type="ECO:0000256" key="19">
    <source>
        <dbReference type="ARBA" id="ARBA00033046"/>
    </source>
</evidence>
<accession>F6V4R8</accession>
<dbReference type="Bgee" id="ENSXETG00000005472">
    <property type="expression patterns" value="Expressed in gastrula and 15 other cell types or tissues"/>
</dbReference>
<reference evidence="27" key="2">
    <citation type="submission" date="2011-06" db="UniProtKB">
        <authorList>
            <consortium name="Ensembl"/>
        </authorList>
    </citation>
    <scope>IDENTIFICATION</scope>
</reference>
<dbReference type="GeneTree" id="ENSGT00940000154248"/>
<dbReference type="PANTHER" id="PTHR24370">
    <property type="entry name" value="OPTICIN"/>
    <property type="match status" value="1"/>
</dbReference>
<feature type="repeat" description="WD" evidence="23">
    <location>
        <begin position="459"/>
        <end position="493"/>
    </location>
</feature>
<protein>
    <recommendedName>
        <fullName evidence="6">Leucine-rich repeat and WD repeat-containing protein 1</fullName>
    </recommendedName>
    <alternativeName>
        <fullName evidence="22">ORC-associated protein</fullName>
    </alternativeName>
    <alternativeName>
        <fullName evidence="19">Origin recognition complex-associated protein</fullName>
    </alternativeName>
</protein>
<dbReference type="SUPFAM" id="SSF52058">
    <property type="entry name" value="L domain-like"/>
    <property type="match status" value="1"/>
</dbReference>
<keyword evidence="16" id="KW-0206">Cytoskeleton</keyword>
<evidence type="ECO:0000256" key="23">
    <source>
        <dbReference type="PROSITE-ProRule" id="PRU00221"/>
    </source>
</evidence>
<evidence type="ECO:0000256" key="20">
    <source>
        <dbReference type="ARBA" id="ARBA00054144"/>
    </source>
</evidence>
<evidence type="ECO:0000259" key="26">
    <source>
        <dbReference type="Pfam" id="PF23215"/>
    </source>
</evidence>
<feature type="compositionally biased region" description="Polar residues" evidence="24">
    <location>
        <begin position="311"/>
        <end position="328"/>
    </location>
</feature>
<dbReference type="Proteomes" id="UP000008143">
    <property type="component" value="Chromosome 2"/>
</dbReference>
<gene>
    <name evidence="27 29 30" type="primary">lrwd1</name>
    <name evidence="29" type="synonym">ORCA</name>
</gene>
<dbReference type="GO" id="GO:0000781">
    <property type="term" value="C:chromosome, telomeric region"/>
    <property type="evidence" value="ECO:0007669"/>
    <property type="project" value="UniProtKB-SubCell"/>
</dbReference>
<sequence length="726" mass="82387">MSKITADVLLKEGLPKSIHLKDLKKLNLSKMHLEMKDIDPKLFSQMVNLDELDISHNTLSELPDNLGLHNLRILNFADNHVEDVTVLKQFPNLEEVIYEDNIYLTVSDNYKVFCLLPKLRRLNNKDITSLANHVRFVNHRELSNRVEAHWDSKFKDNLPDKPSSQKINAVAKDFIKSVVNNIKYGPSSLKEFVRWKVEIIARQLISSLSNNQKIDTHSLLQTTNEDTMSEQALGCSGKKRDSADDCTEGSPTKRTRIQHELQSIPLSPRKSNRLQNSPLSLTPIKRKQETSTQGTPSKSTETKSPKVALKSTPSKKQSNESSAKINGKQKLSLTPKIIQKALDNIEPLHFLQCHSKNNSCEDFKTQLWACAFEPILDSSSPKAVATCGGDSVCIIDCETGKVMKKYKVTGEEFFTLVWTTLTMIGKDEQKRKINVLAAGGKHGVVRIIHAKVSLCYGEIKAHKKAISIMCFSPKQDTFLFTGSYDKRIILWDIGVPDCDYNFRPSQLLTLDTTSVPLRMCLVPSCPDEFLVAACEDGCFAWDIRLDKKQGRRSYEVELNFPIYKEERKDNDFHVIDSLAFLNEDIIASKSVMQGSIYLWSWEKTLKTRKTKNVKKLDAVILAQMKWSSSETPYLVLSTSPERYCVFCGDEDGKIWIYDLDSCKADLQRGKLCSVVKEPTKILSWPILFSPKEKVEKTLINVVTVDPTMEYLVALTDINIVSIWKIK</sequence>
<comment type="similarity">
    <text evidence="5">Belongs to the LRWD1 family.</text>
</comment>
<evidence type="ECO:0000256" key="14">
    <source>
        <dbReference type="ARBA" id="ARBA00022853"/>
    </source>
</evidence>
<dbReference type="GO" id="GO:0000776">
    <property type="term" value="C:kinetochore"/>
    <property type="evidence" value="ECO:0007669"/>
    <property type="project" value="UniProtKB-KW"/>
</dbReference>
<dbReference type="InterPro" id="IPR056160">
    <property type="entry name" value="WD_LRWD1"/>
</dbReference>
<evidence type="ECO:0000256" key="3">
    <source>
        <dbReference type="ARBA" id="ARBA00004574"/>
    </source>
</evidence>
<keyword evidence="8" id="KW-0963">Cytoplasm</keyword>
<dbReference type="InterPro" id="IPR036322">
    <property type="entry name" value="WD40_repeat_dom_sf"/>
</dbReference>
<evidence type="ECO:0000256" key="2">
    <source>
        <dbReference type="ARBA" id="ARBA00004300"/>
    </source>
</evidence>
<dbReference type="InterPro" id="IPR019775">
    <property type="entry name" value="WD40_repeat_CS"/>
</dbReference>
<dbReference type="GO" id="GO:0006260">
    <property type="term" value="P:DNA replication"/>
    <property type="evidence" value="ECO:0007669"/>
    <property type="project" value="UniProtKB-KW"/>
</dbReference>
<dbReference type="Pfam" id="PF23215">
    <property type="entry name" value="WD_LRWD1"/>
    <property type="match status" value="1"/>
</dbReference>
<evidence type="ECO:0000256" key="12">
    <source>
        <dbReference type="ARBA" id="ARBA00022737"/>
    </source>
</evidence>
<reference evidence="29" key="3">
    <citation type="submission" date="2025-04" db="UniProtKB">
        <authorList>
            <consortium name="RefSeq"/>
        </authorList>
    </citation>
    <scope>IDENTIFICATION</scope>
    <source>
        <strain evidence="29">Nigerian</strain>
        <tissue evidence="29">Liver and blood</tissue>
    </source>
</reference>
<dbReference type="Gene3D" id="3.80.10.10">
    <property type="entry name" value="Ribonuclease Inhibitor"/>
    <property type="match status" value="1"/>
</dbReference>
<dbReference type="PROSITE" id="PS51450">
    <property type="entry name" value="LRR"/>
    <property type="match status" value="1"/>
</dbReference>
<dbReference type="GO" id="GO:0005664">
    <property type="term" value="C:nuclear origin of replication recognition complex"/>
    <property type="evidence" value="ECO:0000318"/>
    <property type="project" value="GO_Central"/>
</dbReference>
<keyword evidence="7" id="KW-0158">Chromosome</keyword>
<organism evidence="27">
    <name type="scientific">Xenopus tropicalis</name>
    <name type="common">Western clawed frog</name>
    <name type="synonym">Silurana tropicalis</name>
    <dbReference type="NCBI Taxonomy" id="8364"/>
    <lineage>
        <taxon>Eukaryota</taxon>
        <taxon>Metazoa</taxon>
        <taxon>Chordata</taxon>
        <taxon>Craniata</taxon>
        <taxon>Vertebrata</taxon>
        <taxon>Euteleostomi</taxon>
        <taxon>Amphibia</taxon>
        <taxon>Batrachia</taxon>
        <taxon>Anura</taxon>
        <taxon>Pipoidea</taxon>
        <taxon>Pipidae</taxon>
        <taxon>Xenopodinae</taxon>
        <taxon>Xenopus</taxon>
        <taxon>Silurana</taxon>
    </lineage>
</organism>
<evidence type="ECO:0000256" key="22">
    <source>
        <dbReference type="ARBA" id="ARBA00074982"/>
    </source>
</evidence>
<evidence type="ECO:0000256" key="24">
    <source>
        <dbReference type="SAM" id="MobiDB-lite"/>
    </source>
</evidence>
<comment type="subcellular location">
    <subcellularLocation>
        <location evidence="4">Chromosome</location>
        <location evidence="4">Centromere</location>
        <location evidence="4">Kinetochore</location>
    </subcellularLocation>
    <subcellularLocation>
        <location evidence="3">Chromosome</location>
        <location evidence="3">Telomere</location>
    </subcellularLocation>
    <subcellularLocation>
        <location evidence="2">Cytoplasm</location>
        <location evidence="2">Cytoskeleton</location>
        <location evidence="2">Microtubule organizing center</location>
        <location evidence="2">Centrosome</location>
    </subcellularLocation>
    <subcellularLocation>
        <location evidence="1">Nucleus</location>
    </subcellularLocation>
</comment>
<evidence type="ECO:0000256" key="4">
    <source>
        <dbReference type="ARBA" id="ARBA00004629"/>
    </source>
</evidence>
<keyword evidence="18" id="KW-0137">Centromere</keyword>
<evidence type="ECO:0000256" key="17">
    <source>
        <dbReference type="ARBA" id="ARBA00023242"/>
    </source>
</evidence>
<evidence type="ECO:0000313" key="30">
    <source>
        <dbReference type="Xenbase" id="XB-GENE-959481"/>
    </source>
</evidence>
<dbReference type="AGR" id="Xenbase:XB-GENE-959481"/>
<evidence type="ECO:0000256" key="10">
    <source>
        <dbReference type="ARBA" id="ARBA00022614"/>
    </source>
</evidence>
<keyword evidence="12" id="KW-0677">Repeat</keyword>
<dbReference type="Xenbase" id="XB-GENE-959481">
    <property type="gene designation" value="lrwd1"/>
</dbReference>
<evidence type="ECO:0000256" key="18">
    <source>
        <dbReference type="ARBA" id="ARBA00023328"/>
    </source>
</evidence>
<dbReference type="GO" id="GO:0003682">
    <property type="term" value="F:chromatin binding"/>
    <property type="evidence" value="ECO:0000318"/>
    <property type="project" value="GO_Central"/>
</dbReference>
<evidence type="ECO:0000256" key="11">
    <source>
        <dbReference type="ARBA" id="ARBA00022705"/>
    </source>
</evidence>
<evidence type="ECO:0000256" key="21">
    <source>
        <dbReference type="ARBA" id="ARBA00063747"/>
    </source>
</evidence>
<dbReference type="OrthoDB" id="7318948at2759"/>
<keyword evidence="17" id="KW-0539">Nucleus</keyword>
<dbReference type="Ensembl" id="ENSXETT00000012031">
    <property type="protein sequence ID" value="ENSXETP00000012031"/>
    <property type="gene ID" value="ENSXETG00000005472"/>
</dbReference>
<keyword evidence="15" id="KW-0779">Telomere</keyword>
<keyword evidence="14" id="KW-0156">Chromatin regulator</keyword>
<keyword evidence="11" id="KW-0235">DNA replication</keyword>
<evidence type="ECO:0000256" key="5">
    <source>
        <dbReference type="ARBA" id="ARBA00007545"/>
    </source>
</evidence>
<name>F6V4R8_XENTR</name>
<keyword evidence="13" id="KW-0995">Kinetochore</keyword>
<dbReference type="Gene3D" id="2.130.10.10">
    <property type="entry name" value="YVTN repeat-like/Quinoprotein amine dehydrogenase"/>
    <property type="match status" value="1"/>
</dbReference>
<dbReference type="PANTHER" id="PTHR24370:SF10">
    <property type="entry name" value="LEUCINE-RICH REPEAT AND WD REPEAT-CONTAINING PROTEIN 1"/>
    <property type="match status" value="1"/>
</dbReference>
<evidence type="ECO:0000256" key="16">
    <source>
        <dbReference type="ARBA" id="ARBA00023212"/>
    </source>
</evidence>
<feature type="region of interest" description="Disordered" evidence="24">
    <location>
        <begin position="219"/>
        <end position="328"/>
    </location>
</feature>
<keyword evidence="28" id="KW-1185">Reference proteome</keyword>
<dbReference type="InterPro" id="IPR001611">
    <property type="entry name" value="Leu-rich_rpt"/>
</dbReference>
<dbReference type="OMA" id="TCPGQAY"/>
<evidence type="ECO:0000256" key="6">
    <source>
        <dbReference type="ARBA" id="ARBA00015536"/>
    </source>
</evidence>
<feature type="compositionally biased region" description="Polar residues" evidence="24">
    <location>
        <begin position="290"/>
        <end position="299"/>
    </location>
</feature>
<dbReference type="ExpressionAtlas" id="F6V4R8">
    <property type="expression patterns" value="baseline"/>
</dbReference>
<reference evidence="27" key="1">
    <citation type="journal article" date="2010" name="Science">
        <title>The genome of the Western clawed frog Xenopus tropicalis.</title>
        <authorList>
            <person name="Hellsten U."/>
            <person name="Harland R.M."/>
            <person name="Gilchrist M.J."/>
            <person name="Hendrix D."/>
            <person name="Jurka J."/>
            <person name="Kapitonov V."/>
            <person name="Ovcharenko I."/>
            <person name="Putnam N.H."/>
            <person name="Shu S."/>
            <person name="Taher L."/>
            <person name="Blitz I.L."/>
            <person name="Blumberg B."/>
            <person name="Dichmann D.S."/>
            <person name="Dubchak I."/>
            <person name="Amaya E."/>
            <person name="Detter J.C."/>
            <person name="Fletcher R."/>
            <person name="Gerhard D.S."/>
            <person name="Goodstein D."/>
            <person name="Graves T."/>
            <person name="Grigoriev I.V."/>
            <person name="Grimwood J."/>
            <person name="Kawashima T."/>
            <person name="Lindquist E."/>
            <person name="Lucas S.M."/>
            <person name="Mead P.E."/>
            <person name="Mitros T."/>
            <person name="Ogino H."/>
            <person name="Ohta Y."/>
            <person name="Poliakov A.V."/>
            <person name="Pollet N."/>
            <person name="Robert J."/>
            <person name="Salamov A."/>
            <person name="Sater A.K."/>
            <person name="Schmutz J."/>
            <person name="Terry A."/>
            <person name="Vize P.D."/>
            <person name="Warren W.C."/>
            <person name="Wells D."/>
            <person name="Wills A."/>
            <person name="Wilson R.K."/>
            <person name="Zimmerman L.B."/>
            <person name="Zorn A.M."/>
            <person name="Grainger R."/>
            <person name="Grammer T."/>
            <person name="Khokha M.K."/>
            <person name="Richardson P.M."/>
            <person name="Rokhsar D.S."/>
        </authorList>
    </citation>
    <scope>NUCLEOTIDE SEQUENCE [LARGE SCALE GENOMIC DNA]</scope>
    <source>
        <strain evidence="27">Nigerian</strain>
    </source>
</reference>
<feature type="compositionally biased region" description="Polar residues" evidence="24">
    <location>
        <begin position="219"/>
        <end position="230"/>
    </location>
</feature>
<evidence type="ECO:0000313" key="27">
    <source>
        <dbReference type="Ensembl" id="ENSXETP00000012031"/>
    </source>
</evidence>
<dbReference type="Pfam" id="PF23211">
    <property type="entry name" value="LRR_LRWD1"/>
    <property type="match status" value="1"/>
</dbReference>
<evidence type="ECO:0000256" key="15">
    <source>
        <dbReference type="ARBA" id="ARBA00022895"/>
    </source>
</evidence>
<evidence type="ECO:0000256" key="7">
    <source>
        <dbReference type="ARBA" id="ARBA00022454"/>
    </source>
</evidence>